<comment type="caution">
    <text evidence="3">The sequence shown here is derived from an EMBL/GenBank/DDBJ whole genome shotgun (WGS) entry which is preliminary data.</text>
</comment>
<dbReference type="Pfam" id="PF00440">
    <property type="entry name" value="TetR_N"/>
    <property type="match status" value="1"/>
</dbReference>
<dbReference type="PROSITE" id="PS50977">
    <property type="entry name" value="HTH_TETR_2"/>
    <property type="match status" value="1"/>
</dbReference>
<dbReference type="SUPFAM" id="SSF46689">
    <property type="entry name" value="Homeodomain-like"/>
    <property type="match status" value="1"/>
</dbReference>
<reference evidence="3" key="1">
    <citation type="submission" date="2019-08" db="EMBL/GenBank/DDBJ databases">
        <authorList>
            <person name="Kucharzyk K."/>
            <person name="Murdoch R.W."/>
            <person name="Higgins S."/>
            <person name="Loffler F."/>
        </authorList>
    </citation>
    <scope>NUCLEOTIDE SEQUENCE</scope>
</reference>
<protein>
    <recommendedName>
        <fullName evidence="2">HTH tetR-type domain-containing protein</fullName>
    </recommendedName>
</protein>
<evidence type="ECO:0000256" key="1">
    <source>
        <dbReference type="ARBA" id="ARBA00023125"/>
    </source>
</evidence>
<keyword evidence="1" id="KW-0238">DNA-binding</keyword>
<dbReference type="GO" id="GO:0003677">
    <property type="term" value="F:DNA binding"/>
    <property type="evidence" value="ECO:0007669"/>
    <property type="project" value="UniProtKB-KW"/>
</dbReference>
<gene>
    <name evidence="3" type="ORF">SDC9_49223</name>
</gene>
<organism evidence="3">
    <name type="scientific">bioreactor metagenome</name>
    <dbReference type="NCBI Taxonomy" id="1076179"/>
    <lineage>
        <taxon>unclassified sequences</taxon>
        <taxon>metagenomes</taxon>
        <taxon>ecological metagenomes</taxon>
    </lineage>
</organism>
<evidence type="ECO:0000259" key="2">
    <source>
        <dbReference type="PROSITE" id="PS50977"/>
    </source>
</evidence>
<dbReference type="Gene3D" id="1.10.357.10">
    <property type="entry name" value="Tetracycline Repressor, domain 2"/>
    <property type="match status" value="1"/>
</dbReference>
<name>A0A644WL58_9ZZZZ</name>
<sequence>MTILVFIVIGVDTMPKSFTESERAQIKRRLMEEAQDCLARYGMRKTTVDELTRRVNIPKGTFYLFYDSKELLFFDVFRALHDCLKEELLSKIKALEGNVTADAVTELIFGLYRDADATFLYRFAASGDLELLVRKLPGEVASSHALEDDFSMEQLLSLLPGVRTEENVKTFSAVLRAIFCTMLHRREIGEEVFYDAVKILLRGAVAQLFEGVVL</sequence>
<dbReference type="InterPro" id="IPR009057">
    <property type="entry name" value="Homeodomain-like_sf"/>
</dbReference>
<dbReference type="InterPro" id="IPR001647">
    <property type="entry name" value="HTH_TetR"/>
</dbReference>
<feature type="domain" description="HTH tetR-type" evidence="2">
    <location>
        <begin position="24"/>
        <end position="84"/>
    </location>
</feature>
<accession>A0A644WL58</accession>
<proteinExistence type="predicted"/>
<dbReference type="EMBL" id="VSSQ01000911">
    <property type="protein sequence ID" value="MPM02964.1"/>
    <property type="molecule type" value="Genomic_DNA"/>
</dbReference>
<evidence type="ECO:0000313" key="3">
    <source>
        <dbReference type="EMBL" id="MPM02964.1"/>
    </source>
</evidence>
<dbReference type="AlphaFoldDB" id="A0A644WL58"/>